<organism evidence="1 2">
    <name type="scientific">Luteolibacter flavescens</name>
    <dbReference type="NCBI Taxonomy" id="1859460"/>
    <lineage>
        <taxon>Bacteria</taxon>
        <taxon>Pseudomonadati</taxon>
        <taxon>Verrucomicrobiota</taxon>
        <taxon>Verrucomicrobiia</taxon>
        <taxon>Verrucomicrobiales</taxon>
        <taxon>Verrucomicrobiaceae</taxon>
        <taxon>Luteolibacter</taxon>
    </lineage>
</organism>
<keyword evidence="2" id="KW-1185">Reference proteome</keyword>
<dbReference type="SUPFAM" id="SSF54909">
    <property type="entry name" value="Dimeric alpha+beta barrel"/>
    <property type="match status" value="1"/>
</dbReference>
<dbReference type="InterPro" id="IPR011008">
    <property type="entry name" value="Dimeric_a/b-barrel"/>
</dbReference>
<name>A0ABT3FVC4_9BACT</name>
<dbReference type="PANTHER" id="PTHR40257:SF1">
    <property type="entry name" value="DUF1330 DOMAIN-CONTAINING PROTEIN"/>
    <property type="match status" value="1"/>
</dbReference>
<comment type="caution">
    <text evidence="1">The sequence shown here is derived from an EMBL/GenBank/DDBJ whole genome shotgun (WGS) entry which is preliminary data.</text>
</comment>
<proteinExistence type="predicted"/>
<evidence type="ECO:0008006" key="3">
    <source>
        <dbReference type="Google" id="ProtNLM"/>
    </source>
</evidence>
<dbReference type="Proteomes" id="UP001207930">
    <property type="component" value="Unassembled WGS sequence"/>
</dbReference>
<evidence type="ECO:0000313" key="2">
    <source>
        <dbReference type="Proteomes" id="UP001207930"/>
    </source>
</evidence>
<dbReference type="Gene3D" id="3.30.70.100">
    <property type="match status" value="1"/>
</dbReference>
<dbReference type="EMBL" id="JAPDDS010000015">
    <property type="protein sequence ID" value="MCW1887181.1"/>
    <property type="molecule type" value="Genomic_DNA"/>
</dbReference>
<gene>
    <name evidence="1" type="ORF">OKA04_20750</name>
</gene>
<dbReference type="PANTHER" id="PTHR40257">
    <property type="match status" value="1"/>
</dbReference>
<evidence type="ECO:0000313" key="1">
    <source>
        <dbReference type="EMBL" id="MCW1887181.1"/>
    </source>
</evidence>
<protein>
    <recommendedName>
        <fullName evidence="3">DUF1330 domain-containing protein</fullName>
    </recommendedName>
</protein>
<reference evidence="1 2" key="1">
    <citation type="submission" date="2022-10" db="EMBL/GenBank/DDBJ databases">
        <title>Luteolibacter flavescens strain MCCC 1K03193, whole genome shotgun sequencing project.</title>
        <authorList>
            <person name="Zhao G."/>
            <person name="Shen L."/>
        </authorList>
    </citation>
    <scope>NUCLEOTIDE SEQUENCE [LARGE SCALE GENOMIC DNA]</scope>
    <source>
        <strain evidence="1 2">MCCC 1K03193</strain>
    </source>
</reference>
<sequence length="114" mass="12525">MLNLLRFREVADYSGAPELAPASPISGEEAYRLYMAHTLPHLEKSGGEVIFFGQGGDFLIGPADERWDAVMLVRQSSTAAFLEFASNKDYLAGMGHRVAALEDSRLLPIVERTP</sequence>
<accession>A0ABT3FVC4</accession>